<proteinExistence type="predicted"/>
<comment type="caution">
    <text evidence="3">The sequence shown here is derived from an EMBL/GenBank/DDBJ whole genome shotgun (WGS) entry which is preliminary data.</text>
</comment>
<feature type="domain" description="SCP" evidence="2">
    <location>
        <begin position="31"/>
        <end position="190"/>
    </location>
</feature>
<name>A0AAN8FZU0_TRICO</name>
<dbReference type="InterPro" id="IPR014044">
    <property type="entry name" value="CAP_dom"/>
</dbReference>
<evidence type="ECO:0000259" key="2">
    <source>
        <dbReference type="SMART" id="SM00198"/>
    </source>
</evidence>
<keyword evidence="1" id="KW-0732">Signal</keyword>
<dbReference type="InterPro" id="IPR035940">
    <property type="entry name" value="CAP_sf"/>
</dbReference>
<dbReference type="CDD" id="cd05380">
    <property type="entry name" value="CAP_euk"/>
    <property type="match status" value="1"/>
</dbReference>
<dbReference type="Pfam" id="PF00188">
    <property type="entry name" value="CAP"/>
    <property type="match status" value="1"/>
</dbReference>
<dbReference type="SMART" id="SM00198">
    <property type="entry name" value="SCP"/>
    <property type="match status" value="1"/>
</dbReference>
<dbReference type="PRINTS" id="PR00837">
    <property type="entry name" value="V5TPXLIKE"/>
</dbReference>
<dbReference type="GO" id="GO:0005576">
    <property type="term" value="C:extracellular region"/>
    <property type="evidence" value="ECO:0007669"/>
    <property type="project" value="InterPro"/>
</dbReference>
<dbReference type="Gene3D" id="3.40.33.10">
    <property type="entry name" value="CAP"/>
    <property type="match status" value="1"/>
</dbReference>
<dbReference type="PRINTS" id="PR00838">
    <property type="entry name" value="V5ALLERGEN"/>
</dbReference>
<evidence type="ECO:0000313" key="4">
    <source>
        <dbReference type="Proteomes" id="UP001331761"/>
    </source>
</evidence>
<evidence type="ECO:0000313" key="3">
    <source>
        <dbReference type="EMBL" id="KAK5977833.1"/>
    </source>
</evidence>
<dbReference type="SUPFAM" id="SSF55797">
    <property type="entry name" value="PR-1-like"/>
    <property type="match status" value="1"/>
</dbReference>
<dbReference type="AlphaFoldDB" id="A0AAN8FZU0"/>
<dbReference type="InterPro" id="IPR001283">
    <property type="entry name" value="CRISP-related"/>
</dbReference>
<dbReference type="EMBL" id="WIXE01010137">
    <property type="protein sequence ID" value="KAK5977833.1"/>
    <property type="molecule type" value="Genomic_DNA"/>
</dbReference>
<keyword evidence="4" id="KW-1185">Reference proteome</keyword>
<gene>
    <name evidence="3" type="ORF">GCK32_007449</name>
</gene>
<reference evidence="3 4" key="1">
    <citation type="submission" date="2019-10" db="EMBL/GenBank/DDBJ databases">
        <title>Assembly and Annotation for the nematode Trichostrongylus colubriformis.</title>
        <authorList>
            <person name="Martin J."/>
        </authorList>
    </citation>
    <scope>NUCLEOTIDE SEQUENCE [LARGE SCALE GENOMIC DNA]</scope>
    <source>
        <strain evidence="3">G859</strain>
        <tissue evidence="3">Whole worm</tissue>
    </source>
</reference>
<dbReference type="InterPro" id="IPR002413">
    <property type="entry name" value="V5_allergen-like"/>
</dbReference>
<accession>A0AAN8FZU0</accession>
<dbReference type="PROSITE" id="PS01009">
    <property type="entry name" value="CRISP_1"/>
    <property type="match status" value="1"/>
</dbReference>
<organism evidence="3 4">
    <name type="scientific">Trichostrongylus colubriformis</name>
    <name type="common">Black scour worm</name>
    <dbReference type="NCBI Taxonomy" id="6319"/>
    <lineage>
        <taxon>Eukaryota</taxon>
        <taxon>Metazoa</taxon>
        <taxon>Ecdysozoa</taxon>
        <taxon>Nematoda</taxon>
        <taxon>Chromadorea</taxon>
        <taxon>Rhabditida</taxon>
        <taxon>Rhabditina</taxon>
        <taxon>Rhabditomorpha</taxon>
        <taxon>Strongyloidea</taxon>
        <taxon>Trichostrongylidae</taxon>
        <taxon>Trichostrongylus</taxon>
    </lineage>
</organism>
<evidence type="ECO:0000256" key="1">
    <source>
        <dbReference type="SAM" id="SignalP"/>
    </source>
</evidence>
<feature type="signal peptide" evidence="1">
    <location>
        <begin position="1"/>
        <end position="16"/>
    </location>
</feature>
<feature type="chain" id="PRO_5042890235" evidence="1">
    <location>
        <begin position="17"/>
        <end position="269"/>
    </location>
</feature>
<dbReference type="InterPro" id="IPR018244">
    <property type="entry name" value="Allrgn_V5/Tpx1_CS"/>
</dbReference>
<dbReference type="Proteomes" id="UP001331761">
    <property type="component" value="Unassembled WGS sequence"/>
</dbReference>
<dbReference type="PANTHER" id="PTHR10334">
    <property type="entry name" value="CYSTEINE-RICH SECRETORY PROTEIN-RELATED"/>
    <property type="match status" value="1"/>
</dbReference>
<protein>
    <submittedName>
        <fullName evidence="3">C-type single domain activation associated secreted protein ASP3</fullName>
    </submittedName>
</protein>
<sequence length="269" mass="30288">MFVFATVAYLAVLTTSEQPSTCSRSNGMTEELRKVVVDEHNKYRSLVAKGLAPNPVAGGNAPKAARMFKMYYDCSVEDKMVAWVQQCTWGHSPKTDRKGLGENLWMASPYGGNKTASIIRAVTDWFAELKEKGVPNTNQFTSAVFSRGVGHYTQVVWEKSDRIGCAIRDCPSAQMTYVGCEYKPGGNMLNDYIYEIGDPCTRNEHCKCDNCTYLAQLHHRYDRIGDMYLTCEQDRVDAYPGLVSFHFKSSQQITVGKRTPDLHDCHDFL</sequence>